<evidence type="ECO:0000313" key="3">
    <source>
        <dbReference type="EMBL" id="WQB70440.1"/>
    </source>
</evidence>
<dbReference type="EMBL" id="CP139779">
    <property type="protein sequence ID" value="WQB70440.1"/>
    <property type="molecule type" value="Genomic_DNA"/>
</dbReference>
<evidence type="ECO:0000256" key="1">
    <source>
        <dbReference type="SAM" id="MobiDB-lite"/>
    </source>
</evidence>
<dbReference type="Proteomes" id="UP001324533">
    <property type="component" value="Chromosome"/>
</dbReference>
<evidence type="ECO:0000256" key="2">
    <source>
        <dbReference type="SAM" id="Phobius"/>
    </source>
</evidence>
<accession>A0ABZ0VE87</accession>
<keyword evidence="2" id="KW-0812">Transmembrane</keyword>
<feature type="transmembrane region" description="Helical" evidence="2">
    <location>
        <begin position="6"/>
        <end position="28"/>
    </location>
</feature>
<protein>
    <recommendedName>
        <fullName evidence="5">Secreted protein</fullName>
    </recommendedName>
</protein>
<gene>
    <name evidence="3" type="ORF">T9R20_00335</name>
</gene>
<sequence length="321" mass="34769">MDPITAIAEFWWIGASAAGAGTIGWFGLRFQRAKGSRRLGLQAARHELREARDVVTASRVEVRVARAELARAQADRAADRVPASEVSLARQRLQQAQREVRAAHAEIRLRRIQVSAARATIPRAKSTPDALPLGRLMAAHTAIDTRWLEYETDPAKRIAFPAMSDVRQPSTAAYLAARAEAGRLRPPTATTRMTPAEFAQYRAAVENLGKLFERAEREAWRAAGAGSGPSRQDDPHWVDLAQSVAQTVIARGTEAIARVAESNARNRERGSGRSDAAGGAEGAASPSPDPAGAEPHETRAPQQPRTPVWPVPSRGARREAE</sequence>
<dbReference type="RefSeq" id="WP_322410584.1">
    <property type="nucleotide sequence ID" value="NZ_CP139779.1"/>
</dbReference>
<keyword evidence="2" id="KW-0472">Membrane</keyword>
<evidence type="ECO:0008006" key="5">
    <source>
        <dbReference type="Google" id="ProtNLM"/>
    </source>
</evidence>
<keyword evidence="4" id="KW-1185">Reference proteome</keyword>
<evidence type="ECO:0000313" key="4">
    <source>
        <dbReference type="Proteomes" id="UP001324533"/>
    </source>
</evidence>
<organism evidence="3 4">
    <name type="scientific">Microbacterium invictum</name>
    <dbReference type="NCBI Taxonomy" id="515415"/>
    <lineage>
        <taxon>Bacteria</taxon>
        <taxon>Bacillati</taxon>
        <taxon>Actinomycetota</taxon>
        <taxon>Actinomycetes</taxon>
        <taxon>Micrococcales</taxon>
        <taxon>Microbacteriaceae</taxon>
        <taxon>Microbacterium</taxon>
    </lineage>
</organism>
<name>A0ABZ0VE87_9MICO</name>
<feature type="compositionally biased region" description="Low complexity" evidence="1">
    <location>
        <begin position="273"/>
        <end position="293"/>
    </location>
</feature>
<feature type="region of interest" description="Disordered" evidence="1">
    <location>
        <begin position="260"/>
        <end position="321"/>
    </location>
</feature>
<keyword evidence="2" id="KW-1133">Transmembrane helix</keyword>
<reference evidence="3 4" key="1">
    <citation type="submission" date="2023-06" db="EMBL/GenBank/DDBJ databases">
        <title>Rock-solubilizing bacteria, Microbacterium invictum, promotes re-establishment of vegetation in rocky wasteland by accelerating rock bio-weathering and reshaping soil bacterial community.</title>
        <authorList>
            <person name="Liu C."/>
        </authorList>
    </citation>
    <scope>NUCLEOTIDE SEQUENCE [LARGE SCALE GENOMIC DNA]</scope>
    <source>
        <strain evidence="3 4">X-18</strain>
    </source>
</reference>
<proteinExistence type="predicted"/>